<dbReference type="Proteomes" id="UP000283734">
    <property type="component" value="Unassembled WGS sequence"/>
</dbReference>
<proteinExistence type="inferred from homology"/>
<dbReference type="GO" id="GO:0006508">
    <property type="term" value="P:proteolysis"/>
    <property type="evidence" value="ECO:0007669"/>
    <property type="project" value="InterPro"/>
</dbReference>
<dbReference type="InterPro" id="IPR000667">
    <property type="entry name" value="Peptidase_S13"/>
</dbReference>
<sequence length="497" mass="54766">MLPVFARGALRPRVLLTFLFFLLPPLSLASPPVPVLQPVLAAADKLKLDHNSLSMAAIPLNGPGESQYLNANEAFNPGSIMKVITTFAALELLGPTYQWHSRIYTDGVIEEDTLKGNLYFVGSGDPKLTEERLWLLLRELRAMGIAHIQGDLVLDGSVFNLPNGIADFDDDGGNPNAPFLVKPSGLLTNLNVVRIRSRADDRGIHSWMEPSLFGVKLDNHMVPRKYGHCPRRYQFEYTPSQTEDGLTAITLTGVLPNGCSTASYLALMEQADYTGALLVSLWQQLGGTLTGQIREGLHPRDNTTELLATTSSRDLVTMVRDINKWSNNVMVRQVYLTLGAENRQPTDADDLAAADRTIREWLARKGVDDSAMIFENGSGLSRKERITARQMASLLQHAWESRFSAELIASLPLVAMDGTMRRRLGHADMAGMGHIKTGSLKNVRSIAGFTRDENNTTWAVVAMINDNRAWGAEAVLDELIEQVHLAARQQDVRTAGQ</sequence>
<dbReference type="AlphaFoldDB" id="A0A418XWI1"/>
<dbReference type="PANTHER" id="PTHR30023:SF0">
    <property type="entry name" value="PENICILLIN-SENSITIVE CARBOXYPEPTIDASE A"/>
    <property type="match status" value="1"/>
</dbReference>
<evidence type="ECO:0000256" key="2">
    <source>
        <dbReference type="ARBA" id="ARBA00022801"/>
    </source>
</evidence>
<dbReference type="RefSeq" id="WP_022986819.1">
    <property type="nucleotide sequence ID" value="NZ_QYYA01000003.1"/>
</dbReference>
<dbReference type="InterPro" id="IPR012338">
    <property type="entry name" value="Beta-lactam/transpept-like"/>
</dbReference>
<dbReference type="NCBIfam" id="TIGR00666">
    <property type="entry name" value="PBP4"/>
    <property type="match status" value="1"/>
</dbReference>
<accession>A0A418XWI1</accession>
<gene>
    <name evidence="3" type="primary">dacB</name>
    <name evidence="3" type="ORF">D4A39_10565</name>
</gene>
<keyword evidence="3" id="KW-0645">Protease</keyword>
<evidence type="ECO:0000313" key="3">
    <source>
        <dbReference type="EMBL" id="RJG17172.1"/>
    </source>
</evidence>
<comment type="similarity">
    <text evidence="1">Belongs to the peptidase S13 family.</text>
</comment>
<protein>
    <submittedName>
        <fullName evidence="3">D-alanyl-D-alanine carboxypeptidase/D-alanyl-D-alanine-endopeptidase</fullName>
        <ecNumber evidence="3">3.4.16.4</ecNumber>
    </submittedName>
</protein>
<dbReference type="Gene3D" id="3.40.710.10">
    <property type="entry name" value="DD-peptidase/beta-lactamase superfamily"/>
    <property type="match status" value="1"/>
</dbReference>
<dbReference type="Gene3D" id="3.50.80.20">
    <property type="entry name" value="D-Ala-D-Ala carboxypeptidase C, peptidase S13"/>
    <property type="match status" value="1"/>
</dbReference>
<dbReference type="SUPFAM" id="SSF56601">
    <property type="entry name" value="beta-lactamase/transpeptidase-like"/>
    <property type="match status" value="1"/>
</dbReference>
<keyword evidence="3" id="KW-0121">Carboxypeptidase</keyword>
<reference evidence="3 4" key="1">
    <citation type="submission" date="2018-09" db="EMBL/GenBank/DDBJ databases">
        <title>Alcanivorax profundi sp. nov., isolated from 1000 m-depth seawater of the Mariana Trench.</title>
        <authorList>
            <person name="Liu J."/>
        </authorList>
    </citation>
    <scope>NUCLEOTIDE SEQUENCE [LARGE SCALE GENOMIC DNA]</scope>
    <source>
        <strain evidence="3 4">MTEO17</strain>
    </source>
</reference>
<dbReference type="PRINTS" id="PR00922">
    <property type="entry name" value="DADACBPTASE3"/>
</dbReference>
<dbReference type="EC" id="3.4.16.4" evidence="3"/>
<organism evidence="3 4">
    <name type="scientific">Alcanivorax profundi</name>
    <dbReference type="NCBI Taxonomy" id="2338368"/>
    <lineage>
        <taxon>Bacteria</taxon>
        <taxon>Pseudomonadati</taxon>
        <taxon>Pseudomonadota</taxon>
        <taxon>Gammaproteobacteria</taxon>
        <taxon>Oceanospirillales</taxon>
        <taxon>Alcanivoracaceae</taxon>
        <taxon>Alcanivorax</taxon>
    </lineage>
</organism>
<keyword evidence="2 3" id="KW-0378">Hydrolase</keyword>
<dbReference type="Pfam" id="PF02113">
    <property type="entry name" value="Peptidase_S13"/>
    <property type="match status" value="1"/>
</dbReference>
<name>A0A418XWI1_9GAMM</name>
<dbReference type="PANTHER" id="PTHR30023">
    <property type="entry name" value="D-ALANYL-D-ALANINE CARBOXYPEPTIDASE"/>
    <property type="match status" value="1"/>
</dbReference>
<dbReference type="GO" id="GO:0000270">
    <property type="term" value="P:peptidoglycan metabolic process"/>
    <property type="evidence" value="ECO:0007669"/>
    <property type="project" value="TreeGrafter"/>
</dbReference>
<keyword evidence="4" id="KW-1185">Reference proteome</keyword>
<evidence type="ECO:0000256" key="1">
    <source>
        <dbReference type="ARBA" id="ARBA00006096"/>
    </source>
</evidence>
<dbReference type="GO" id="GO:0009002">
    <property type="term" value="F:serine-type D-Ala-D-Ala carboxypeptidase activity"/>
    <property type="evidence" value="ECO:0007669"/>
    <property type="project" value="UniProtKB-EC"/>
</dbReference>
<dbReference type="EMBL" id="QYYA01000003">
    <property type="protein sequence ID" value="RJG17172.1"/>
    <property type="molecule type" value="Genomic_DNA"/>
</dbReference>
<dbReference type="OrthoDB" id="9802627at2"/>
<comment type="caution">
    <text evidence="3">The sequence shown here is derived from an EMBL/GenBank/DDBJ whole genome shotgun (WGS) entry which is preliminary data.</text>
</comment>
<evidence type="ECO:0000313" key="4">
    <source>
        <dbReference type="Proteomes" id="UP000283734"/>
    </source>
</evidence>